<feature type="transmembrane region" description="Helical" evidence="5">
    <location>
        <begin position="298"/>
        <end position="317"/>
    </location>
</feature>
<dbReference type="PANTHER" id="PTHR23508:SF10">
    <property type="entry name" value="CARBOXYLIC ACID TRANSPORTER PROTEIN HOMOLOG"/>
    <property type="match status" value="1"/>
</dbReference>
<name>A0ABS9PXW3_9MICO</name>
<proteinExistence type="predicted"/>
<evidence type="ECO:0000313" key="8">
    <source>
        <dbReference type="Proteomes" id="UP001521931"/>
    </source>
</evidence>
<keyword evidence="8" id="KW-1185">Reference proteome</keyword>
<dbReference type="PROSITE" id="PS00216">
    <property type="entry name" value="SUGAR_TRANSPORT_1"/>
    <property type="match status" value="1"/>
</dbReference>
<dbReference type="InterPro" id="IPR020846">
    <property type="entry name" value="MFS_dom"/>
</dbReference>
<comment type="subcellular location">
    <subcellularLocation>
        <location evidence="1">Cell membrane</location>
        <topology evidence="1">Multi-pass membrane protein</topology>
    </subcellularLocation>
</comment>
<dbReference type="Gene3D" id="1.20.1250.20">
    <property type="entry name" value="MFS general substrate transporter like domains"/>
    <property type="match status" value="1"/>
</dbReference>
<protein>
    <submittedName>
        <fullName evidence="7">MFS transporter</fullName>
    </submittedName>
</protein>
<dbReference type="InterPro" id="IPR036259">
    <property type="entry name" value="MFS_trans_sf"/>
</dbReference>
<gene>
    <name evidence="7" type="ORF">MHL29_00945</name>
</gene>
<sequence>MSESTRFDEDPRQILAKGRMGGRQYLAVAIATTLNALDGFDVLSISFASPGIAKEWGVSRAALGLVLSMELIGMAVGSIILGNIADRIGRRKTLMVSLVIMGLGMYLATHATGVVVLSAYRLLTGLGIGGMLAVTNAVVAEFSNAKLKSMFVAIMSAGYPVGAIVGGSIASGLLASTGDWRSVFYFGVVMSVVMLPVVYFVLPESVGYLVQKRPHGALERINDTMTKLGHRTVASLPPMTADEPRTSVKQLFSGGLGRITILLTAAYFAHIMTFYFILKWVPKIVVDMGFSPASAGGVLVWANVGGLIGALTLSFLSVRLSTRLLVIGAMLASTAAVIFFGHGADGLAGLSFLAALGGFFTNGAVSGLYALVAHSFPSAVRAGGTGFVIGAGRAGAALGPVLAGLLFQSGMGLQGVAIAMAMGSIIGAVCLLGLRTTRESAL</sequence>
<reference evidence="7 8" key="1">
    <citation type="submission" date="2022-02" db="EMBL/GenBank/DDBJ databases">
        <title>Uncovering new skin microbiome diversity through culturing and metagenomics.</title>
        <authorList>
            <person name="Conlan S."/>
            <person name="Deming C."/>
            <person name="Nisc Comparative Sequencing Program N."/>
            <person name="Segre J.A."/>
        </authorList>
    </citation>
    <scope>NUCLEOTIDE SEQUENCE [LARGE SCALE GENOMIC DNA]</scope>
    <source>
        <strain evidence="7 8">ACRQZ</strain>
    </source>
</reference>
<feature type="transmembrane region" description="Helical" evidence="5">
    <location>
        <begin position="350"/>
        <end position="372"/>
    </location>
</feature>
<accession>A0ABS9PXW3</accession>
<feature type="transmembrane region" description="Helical" evidence="5">
    <location>
        <begin position="413"/>
        <end position="434"/>
    </location>
</feature>
<evidence type="ECO:0000256" key="3">
    <source>
        <dbReference type="ARBA" id="ARBA00022989"/>
    </source>
</evidence>
<dbReference type="PROSITE" id="PS50850">
    <property type="entry name" value="MFS"/>
    <property type="match status" value="1"/>
</dbReference>
<evidence type="ECO:0000259" key="6">
    <source>
        <dbReference type="PROSITE" id="PS50850"/>
    </source>
</evidence>
<evidence type="ECO:0000256" key="1">
    <source>
        <dbReference type="ARBA" id="ARBA00004651"/>
    </source>
</evidence>
<keyword evidence="2 5" id="KW-0812">Transmembrane</keyword>
<feature type="transmembrane region" description="Helical" evidence="5">
    <location>
        <begin position="151"/>
        <end position="176"/>
    </location>
</feature>
<feature type="transmembrane region" description="Helical" evidence="5">
    <location>
        <begin position="119"/>
        <end position="139"/>
    </location>
</feature>
<feature type="domain" description="Major facilitator superfamily (MFS) profile" evidence="6">
    <location>
        <begin position="27"/>
        <end position="439"/>
    </location>
</feature>
<evidence type="ECO:0000256" key="2">
    <source>
        <dbReference type="ARBA" id="ARBA00022692"/>
    </source>
</evidence>
<keyword evidence="3 5" id="KW-1133">Transmembrane helix</keyword>
<evidence type="ECO:0000256" key="5">
    <source>
        <dbReference type="SAM" id="Phobius"/>
    </source>
</evidence>
<feature type="transmembrane region" description="Helical" evidence="5">
    <location>
        <begin position="182"/>
        <end position="202"/>
    </location>
</feature>
<feature type="transmembrane region" description="Helical" evidence="5">
    <location>
        <begin position="94"/>
        <end position="113"/>
    </location>
</feature>
<evidence type="ECO:0000256" key="4">
    <source>
        <dbReference type="ARBA" id="ARBA00023136"/>
    </source>
</evidence>
<evidence type="ECO:0000313" key="7">
    <source>
        <dbReference type="EMBL" id="MCG7320464.1"/>
    </source>
</evidence>
<keyword evidence="4 5" id="KW-0472">Membrane</keyword>
<feature type="transmembrane region" description="Helical" evidence="5">
    <location>
        <begin position="259"/>
        <end position="278"/>
    </location>
</feature>
<dbReference type="PANTHER" id="PTHR23508">
    <property type="entry name" value="CARBOXYLIC ACID TRANSPORTER PROTEIN HOMOLOG"/>
    <property type="match status" value="1"/>
</dbReference>
<dbReference type="InterPro" id="IPR005829">
    <property type="entry name" value="Sugar_transporter_CS"/>
</dbReference>
<dbReference type="SUPFAM" id="SSF103473">
    <property type="entry name" value="MFS general substrate transporter"/>
    <property type="match status" value="1"/>
</dbReference>
<feature type="transmembrane region" description="Helical" evidence="5">
    <location>
        <begin position="25"/>
        <end position="49"/>
    </location>
</feature>
<dbReference type="Proteomes" id="UP001521931">
    <property type="component" value="Unassembled WGS sequence"/>
</dbReference>
<dbReference type="InterPro" id="IPR011701">
    <property type="entry name" value="MFS"/>
</dbReference>
<dbReference type="RefSeq" id="WP_239261465.1">
    <property type="nucleotide sequence ID" value="NZ_JAKRCV010000002.1"/>
</dbReference>
<dbReference type="Pfam" id="PF07690">
    <property type="entry name" value="MFS_1"/>
    <property type="match status" value="1"/>
</dbReference>
<comment type="caution">
    <text evidence="7">The sequence shown here is derived from an EMBL/GenBank/DDBJ whole genome shotgun (WGS) entry which is preliminary data.</text>
</comment>
<feature type="transmembrane region" description="Helical" evidence="5">
    <location>
        <begin position="324"/>
        <end position="344"/>
    </location>
</feature>
<feature type="transmembrane region" description="Helical" evidence="5">
    <location>
        <begin position="61"/>
        <end position="82"/>
    </location>
</feature>
<dbReference type="EMBL" id="JAKRCV010000002">
    <property type="protein sequence ID" value="MCG7320464.1"/>
    <property type="molecule type" value="Genomic_DNA"/>
</dbReference>
<organism evidence="7 8">
    <name type="scientific">Arsenicicoccus bolidensis</name>
    <dbReference type="NCBI Taxonomy" id="229480"/>
    <lineage>
        <taxon>Bacteria</taxon>
        <taxon>Bacillati</taxon>
        <taxon>Actinomycetota</taxon>
        <taxon>Actinomycetes</taxon>
        <taxon>Micrococcales</taxon>
        <taxon>Intrasporangiaceae</taxon>
        <taxon>Arsenicicoccus</taxon>
    </lineage>
</organism>
<feature type="transmembrane region" description="Helical" evidence="5">
    <location>
        <begin position="384"/>
        <end position="407"/>
    </location>
</feature>